<sequence>MLCKSLEFKNTFGQKIKVTDIPVLDSNNQYYFLVQVRLQRFVSLLNGQHQEISSHSFREHLKRKMNWVEFKELYSIQVFKNNA</sequence>
<dbReference type="AlphaFoldDB" id="A0A852T5Z3"/>
<reference evidence="2" key="1">
    <citation type="submission" date="2020-07" db="EMBL/GenBank/DDBJ databases">
        <authorList>
            <person name="Partida-Martinez L."/>
            <person name="Huntemann M."/>
            <person name="Clum A."/>
            <person name="Wang J."/>
            <person name="Palaniappan K."/>
            <person name="Ritter S."/>
            <person name="Chen I.-M."/>
            <person name="Stamatis D."/>
            <person name="Reddy T."/>
            <person name="O'Malley R."/>
            <person name="Daum C."/>
            <person name="Shapiro N."/>
            <person name="Ivanova N."/>
            <person name="Kyrpides N."/>
            <person name="Woyke T."/>
        </authorList>
    </citation>
    <scope>NUCLEOTIDE SEQUENCE [LARGE SCALE GENOMIC DNA]</scope>
    <source>
        <strain evidence="2">AT2.8</strain>
    </source>
</reference>
<dbReference type="Pfam" id="PF10751">
    <property type="entry name" value="DUF2535"/>
    <property type="match status" value="1"/>
</dbReference>
<evidence type="ECO:0008006" key="3">
    <source>
        <dbReference type="Google" id="ProtNLM"/>
    </source>
</evidence>
<evidence type="ECO:0000313" key="2">
    <source>
        <dbReference type="Proteomes" id="UP000548423"/>
    </source>
</evidence>
<dbReference type="InterPro" id="IPR019687">
    <property type="entry name" value="DUF2535"/>
</dbReference>
<evidence type="ECO:0000313" key="1">
    <source>
        <dbReference type="EMBL" id="NYE03286.1"/>
    </source>
</evidence>
<name>A0A852T5Z3_9BACI</name>
<proteinExistence type="predicted"/>
<reference evidence="2" key="2">
    <citation type="submission" date="2020-08" db="EMBL/GenBank/DDBJ databases">
        <title>The Agave Microbiome: Exploring the role of microbial communities in plant adaptations to desert environments.</title>
        <authorList>
            <person name="Partida-Martinez L.P."/>
        </authorList>
    </citation>
    <scope>NUCLEOTIDE SEQUENCE [LARGE SCALE GENOMIC DNA]</scope>
    <source>
        <strain evidence="2">AT2.8</strain>
    </source>
</reference>
<comment type="caution">
    <text evidence="1">The sequence shown here is derived from an EMBL/GenBank/DDBJ whole genome shotgun (WGS) entry which is preliminary data.</text>
</comment>
<dbReference type="EMBL" id="JACCBX010000001">
    <property type="protein sequence ID" value="NYE03286.1"/>
    <property type="molecule type" value="Genomic_DNA"/>
</dbReference>
<gene>
    <name evidence="1" type="ORF">F4694_000005</name>
</gene>
<dbReference type="Proteomes" id="UP000548423">
    <property type="component" value="Unassembled WGS sequence"/>
</dbReference>
<organism evidence="1 2">
    <name type="scientific">Neobacillus niacini</name>
    <dbReference type="NCBI Taxonomy" id="86668"/>
    <lineage>
        <taxon>Bacteria</taxon>
        <taxon>Bacillati</taxon>
        <taxon>Bacillota</taxon>
        <taxon>Bacilli</taxon>
        <taxon>Bacillales</taxon>
        <taxon>Bacillaceae</taxon>
        <taxon>Neobacillus</taxon>
    </lineage>
</organism>
<protein>
    <recommendedName>
        <fullName evidence="3">DUF2535 family protein</fullName>
    </recommendedName>
</protein>
<accession>A0A852T5Z3</accession>